<comment type="cofactor">
    <cofactor evidence="1 24">
        <name>pyridoxal 5'-phosphate</name>
        <dbReference type="ChEBI" id="CHEBI:597326"/>
    </cofactor>
</comment>
<evidence type="ECO:0000256" key="8">
    <source>
        <dbReference type="ARBA" id="ARBA00022490"/>
    </source>
</evidence>
<evidence type="ECO:0000256" key="18">
    <source>
        <dbReference type="ARBA" id="ARBA00023239"/>
    </source>
</evidence>
<evidence type="ECO:0000256" key="17">
    <source>
        <dbReference type="ARBA" id="ARBA00023122"/>
    </source>
</evidence>
<protein>
    <recommendedName>
        <fullName evidence="20 24">Cystathionine beta-synthase</fullName>
        <ecNumber evidence="7 24">4.2.1.22</ecNumber>
    </recommendedName>
</protein>
<sequence>MVKSKKRQMEEEAVTMEVTTDVTETKRCKVMEDQKHNKIYNSVMEAIGNTPLIRLNKVVPSSVQCEMLVKCEFFNAGGSVKDRIGHQMVEDAEKAGKIKPGDTLIEPTSGNTGIGIALAAATKGYRCIICLPEKMSKEKVDVLKALGSEIVRTPTEAAYDAPDSHISVAKRLNLEIPNSHILDQYSNPSNPDAHYYGTAEEIWNQCNGKVDMLVAGAGTGGTITGIAKRLKELNPSIQIIGVDPEGSILAQPEDLNEKNRLHSYEVEGIGYDFIPNVLDRSLVDKWYKSNDKDSLVMMRKLIRDEGLLCGGSCGAAVSCAIIAAQSLPQNARCVVILPDSVRNYMSKALSDDWMLDRKFVDEDVIKSKKYQTWWASKRVSDIAMTTPVTITSDVTVKDAVALLKNEGFDMVPVLDMTNGNVLGVVTEGNMTSKIIAGRAKPDSSVLDAGVIYKTFHKFKMDSTLSEVAQALDHDPYALVITTQRCFTNGSNTKKPSVVTRSVVSGIVTRIDLLDYVSSGDTTTAATSSTSTSG</sequence>
<comment type="function">
    <text evidence="21">Hydro-lyase catalyzing the first step of the transsulfuration pathway, where the hydroxyl group of L-serine is displaced by L-homocysteine in a beta-replacement reaction to form L-cystathionine, the precursor of L-cysteine. This catabolic route allows the elimination of L-methionine and the toxic metabolite L-homocysteine. Also involved in the production of hydrogen sulfide, a gasotransmitter with signaling and cytoprotective effects on neurons.</text>
</comment>
<keyword evidence="14" id="KW-0832">Ubl conjugation</keyword>
<evidence type="ECO:0000256" key="10">
    <source>
        <dbReference type="ARBA" id="ARBA00022553"/>
    </source>
</evidence>
<dbReference type="PROSITE" id="PS51371">
    <property type="entry name" value="CBS"/>
    <property type="match status" value="1"/>
</dbReference>
<comment type="subcellular location">
    <subcellularLocation>
        <location evidence="3">Cytoplasm</location>
    </subcellularLocation>
    <subcellularLocation>
        <location evidence="2">Nucleus</location>
    </subcellularLocation>
</comment>
<dbReference type="Gene3D" id="3.40.50.1100">
    <property type="match status" value="2"/>
</dbReference>
<comment type="similarity">
    <text evidence="5 24">Belongs to the cysteine synthase/cystathionine beta-synthase family.</text>
</comment>
<comment type="catalytic activity">
    <reaction evidence="22 24">
        <text>L-homocysteine + L-serine = L,L-cystathionine + H2O</text>
        <dbReference type="Rhea" id="RHEA:10112"/>
        <dbReference type="ChEBI" id="CHEBI:15377"/>
        <dbReference type="ChEBI" id="CHEBI:33384"/>
        <dbReference type="ChEBI" id="CHEBI:58161"/>
        <dbReference type="ChEBI" id="CHEBI:58199"/>
        <dbReference type="EC" id="4.2.1.22"/>
    </reaction>
</comment>
<evidence type="ECO:0000256" key="22">
    <source>
        <dbReference type="ARBA" id="ARBA00047490"/>
    </source>
</evidence>
<comment type="subunit">
    <text evidence="6">Homotetramer.</text>
</comment>
<dbReference type="SMART" id="SM00116">
    <property type="entry name" value="CBS"/>
    <property type="match status" value="1"/>
</dbReference>
<keyword evidence="17 23" id="KW-0129">CBS domain</keyword>
<dbReference type="GO" id="GO:0005634">
    <property type="term" value="C:nucleus"/>
    <property type="evidence" value="ECO:0007669"/>
    <property type="project" value="UniProtKB-SubCell"/>
</dbReference>
<keyword evidence="15 24" id="KW-0663">Pyridoxal phosphate</keyword>
<accession>A0A7S1ZAK1</accession>
<evidence type="ECO:0000256" key="24">
    <source>
        <dbReference type="RuleBase" id="RU361204"/>
    </source>
</evidence>
<evidence type="ECO:0000256" key="20">
    <source>
        <dbReference type="ARBA" id="ARBA00026192"/>
    </source>
</evidence>
<dbReference type="PROSITE" id="PS00901">
    <property type="entry name" value="CYS_SYNTHASE"/>
    <property type="match status" value="1"/>
</dbReference>
<evidence type="ECO:0000256" key="4">
    <source>
        <dbReference type="ARBA" id="ARBA00005003"/>
    </source>
</evidence>
<keyword evidence="18 24" id="KW-0456">Lyase</keyword>
<dbReference type="Pfam" id="PF00571">
    <property type="entry name" value="CBS"/>
    <property type="match status" value="1"/>
</dbReference>
<dbReference type="AlphaFoldDB" id="A0A7S1ZAK1"/>
<dbReference type="InterPro" id="IPR046342">
    <property type="entry name" value="CBS_dom_sf"/>
</dbReference>
<keyword evidence="24" id="KW-0198">Cysteine biosynthesis</keyword>
<dbReference type="UniPathway" id="UPA00136">
    <property type="reaction ID" value="UER00201"/>
</dbReference>
<dbReference type="InterPro" id="IPR036052">
    <property type="entry name" value="TrpB-like_PALP_sf"/>
</dbReference>
<keyword evidence="11 24" id="KW-0028">Amino-acid biosynthesis</keyword>
<dbReference type="InterPro" id="IPR050214">
    <property type="entry name" value="Cys_Synth/Cystath_Beta-Synth"/>
</dbReference>
<evidence type="ECO:0000313" key="26">
    <source>
        <dbReference type="EMBL" id="CAD9333369.1"/>
    </source>
</evidence>
<dbReference type="GO" id="GO:0050667">
    <property type="term" value="P:homocysteine metabolic process"/>
    <property type="evidence" value="ECO:0007669"/>
    <property type="project" value="UniProtKB-ARBA"/>
</dbReference>
<keyword evidence="13" id="KW-0479">Metal-binding</keyword>
<dbReference type="GO" id="GO:0019343">
    <property type="term" value="P:cysteine biosynthetic process via cystathionine"/>
    <property type="evidence" value="ECO:0007669"/>
    <property type="project" value="UniProtKB-UniRule"/>
</dbReference>
<proteinExistence type="inferred from homology"/>
<evidence type="ECO:0000256" key="21">
    <source>
        <dbReference type="ARBA" id="ARBA00045425"/>
    </source>
</evidence>
<keyword evidence="19" id="KW-0539">Nucleus</keyword>
<comment type="pathway">
    <text evidence="4">Amino-acid biosynthesis; L-cysteine biosynthesis; L-cysteine from L-homocysteine and L-serine: step 1/2.</text>
</comment>
<evidence type="ECO:0000256" key="15">
    <source>
        <dbReference type="ARBA" id="ARBA00022898"/>
    </source>
</evidence>
<evidence type="ECO:0000256" key="14">
    <source>
        <dbReference type="ARBA" id="ARBA00022843"/>
    </source>
</evidence>
<evidence type="ECO:0000256" key="1">
    <source>
        <dbReference type="ARBA" id="ARBA00001933"/>
    </source>
</evidence>
<reference evidence="26" key="1">
    <citation type="submission" date="2021-01" db="EMBL/GenBank/DDBJ databases">
        <authorList>
            <person name="Corre E."/>
            <person name="Pelletier E."/>
            <person name="Niang G."/>
            <person name="Scheremetjew M."/>
            <person name="Finn R."/>
            <person name="Kale V."/>
            <person name="Holt S."/>
            <person name="Cochrane G."/>
            <person name="Meng A."/>
            <person name="Brown T."/>
            <person name="Cohen L."/>
        </authorList>
    </citation>
    <scope>NUCLEOTIDE SEQUENCE</scope>
    <source>
        <strain evidence="26">Pop2</strain>
    </source>
</reference>
<evidence type="ECO:0000256" key="16">
    <source>
        <dbReference type="ARBA" id="ARBA00023004"/>
    </source>
</evidence>
<keyword evidence="16" id="KW-0408">Iron</keyword>
<dbReference type="GO" id="GO:0006535">
    <property type="term" value="P:cysteine biosynthetic process from serine"/>
    <property type="evidence" value="ECO:0007669"/>
    <property type="project" value="UniProtKB-UniRule"/>
</dbReference>
<dbReference type="InterPro" id="IPR001926">
    <property type="entry name" value="TrpB-like_PALP"/>
</dbReference>
<evidence type="ECO:0000256" key="11">
    <source>
        <dbReference type="ARBA" id="ARBA00022605"/>
    </source>
</evidence>
<keyword evidence="9" id="KW-1017">Isopeptide bond</keyword>
<evidence type="ECO:0000256" key="19">
    <source>
        <dbReference type="ARBA" id="ARBA00023242"/>
    </source>
</evidence>
<keyword evidence="10" id="KW-0597">Phosphoprotein</keyword>
<feature type="domain" description="CBS" evidence="25">
    <location>
        <begin position="383"/>
        <end position="440"/>
    </location>
</feature>
<dbReference type="EC" id="4.2.1.22" evidence="7 24"/>
<evidence type="ECO:0000256" key="2">
    <source>
        <dbReference type="ARBA" id="ARBA00004123"/>
    </source>
</evidence>
<dbReference type="InterPro" id="IPR001216">
    <property type="entry name" value="P-phosphate_BS"/>
</dbReference>
<dbReference type="PANTHER" id="PTHR10314">
    <property type="entry name" value="CYSTATHIONINE BETA-SYNTHASE"/>
    <property type="match status" value="1"/>
</dbReference>
<evidence type="ECO:0000256" key="6">
    <source>
        <dbReference type="ARBA" id="ARBA00011881"/>
    </source>
</evidence>
<dbReference type="SUPFAM" id="SSF53686">
    <property type="entry name" value="Tryptophan synthase beta subunit-like PLP-dependent enzymes"/>
    <property type="match status" value="1"/>
</dbReference>
<dbReference type="InterPro" id="IPR005857">
    <property type="entry name" value="Cysta_beta_synth"/>
</dbReference>
<organism evidence="26">
    <name type="scientific">Ditylum brightwellii</name>
    <dbReference type="NCBI Taxonomy" id="49249"/>
    <lineage>
        <taxon>Eukaryota</taxon>
        <taxon>Sar</taxon>
        <taxon>Stramenopiles</taxon>
        <taxon>Ochrophyta</taxon>
        <taxon>Bacillariophyta</taxon>
        <taxon>Mediophyceae</taxon>
        <taxon>Lithodesmiophycidae</taxon>
        <taxon>Lithodesmiales</taxon>
        <taxon>Lithodesmiaceae</taxon>
        <taxon>Ditylum</taxon>
    </lineage>
</organism>
<evidence type="ECO:0000259" key="25">
    <source>
        <dbReference type="PROSITE" id="PS51371"/>
    </source>
</evidence>
<evidence type="ECO:0000256" key="7">
    <source>
        <dbReference type="ARBA" id="ARBA00012041"/>
    </source>
</evidence>
<dbReference type="FunFam" id="3.40.50.1100:FF:000118">
    <property type="entry name" value="Related to CYS4-cystathionine beta-synthase"/>
    <property type="match status" value="1"/>
</dbReference>
<dbReference type="GO" id="GO:0046872">
    <property type="term" value="F:metal ion binding"/>
    <property type="evidence" value="ECO:0007669"/>
    <property type="project" value="UniProtKB-KW"/>
</dbReference>
<dbReference type="FunFam" id="3.40.50.1100:FF:000003">
    <property type="entry name" value="Cystathionine beta-synthase"/>
    <property type="match status" value="1"/>
</dbReference>
<dbReference type="CDD" id="cd01561">
    <property type="entry name" value="CBS_like"/>
    <property type="match status" value="1"/>
</dbReference>
<evidence type="ECO:0000256" key="12">
    <source>
        <dbReference type="ARBA" id="ARBA00022617"/>
    </source>
</evidence>
<gene>
    <name evidence="26" type="ORF">DBRI1063_LOCUS12770</name>
</gene>
<keyword evidence="8" id="KW-0963">Cytoplasm</keyword>
<dbReference type="Gene3D" id="3.10.580.10">
    <property type="entry name" value="CBS-domain"/>
    <property type="match status" value="1"/>
</dbReference>
<evidence type="ECO:0000256" key="9">
    <source>
        <dbReference type="ARBA" id="ARBA00022499"/>
    </source>
</evidence>
<dbReference type="Pfam" id="PF00291">
    <property type="entry name" value="PALP"/>
    <property type="match status" value="1"/>
</dbReference>
<name>A0A7S1ZAK1_9STRA</name>
<dbReference type="EMBL" id="HBGN01020043">
    <property type="protein sequence ID" value="CAD9333369.1"/>
    <property type="molecule type" value="Transcribed_RNA"/>
</dbReference>
<evidence type="ECO:0000256" key="23">
    <source>
        <dbReference type="PROSITE-ProRule" id="PRU00703"/>
    </source>
</evidence>
<dbReference type="SUPFAM" id="SSF54631">
    <property type="entry name" value="CBS-domain pair"/>
    <property type="match status" value="1"/>
</dbReference>
<evidence type="ECO:0000256" key="5">
    <source>
        <dbReference type="ARBA" id="ARBA00007103"/>
    </source>
</evidence>
<dbReference type="GO" id="GO:0004122">
    <property type="term" value="F:cystathionine beta-synthase activity"/>
    <property type="evidence" value="ECO:0007669"/>
    <property type="project" value="UniProtKB-UniRule"/>
</dbReference>
<dbReference type="InterPro" id="IPR000644">
    <property type="entry name" value="CBS_dom"/>
</dbReference>
<dbReference type="NCBIfam" id="TIGR01137">
    <property type="entry name" value="cysta_beta"/>
    <property type="match status" value="1"/>
</dbReference>
<dbReference type="FunFam" id="3.10.580.10:FF:000014">
    <property type="entry name" value="Cystathionine beta-synthase"/>
    <property type="match status" value="1"/>
</dbReference>
<keyword evidence="12" id="KW-0349">Heme</keyword>
<evidence type="ECO:0000256" key="13">
    <source>
        <dbReference type="ARBA" id="ARBA00022723"/>
    </source>
</evidence>
<dbReference type="GO" id="GO:0005737">
    <property type="term" value="C:cytoplasm"/>
    <property type="evidence" value="ECO:0007669"/>
    <property type="project" value="UniProtKB-SubCell"/>
</dbReference>
<evidence type="ECO:0000256" key="3">
    <source>
        <dbReference type="ARBA" id="ARBA00004496"/>
    </source>
</evidence>